<keyword evidence="8" id="KW-1185">Reference proteome</keyword>
<evidence type="ECO:0000313" key="8">
    <source>
        <dbReference type="Proteomes" id="UP001204320"/>
    </source>
</evidence>
<dbReference type="GO" id="GO:0016787">
    <property type="term" value="F:hydrolase activity"/>
    <property type="evidence" value="ECO:0007669"/>
    <property type="project" value="UniProtKB-KW"/>
</dbReference>
<dbReference type="Gene3D" id="3.40.50.1700">
    <property type="entry name" value="Glycoside hydrolase family 3 C-terminal domain"/>
    <property type="match status" value="1"/>
</dbReference>
<dbReference type="PRINTS" id="PR00133">
    <property type="entry name" value="GLHYDRLASE3"/>
</dbReference>
<keyword evidence="4" id="KW-1133">Transmembrane helix</keyword>
<feature type="chain" id="PRO_5046155880" evidence="5">
    <location>
        <begin position="28"/>
        <end position="988"/>
    </location>
</feature>
<feature type="transmembrane region" description="Helical" evidence="4">
    <location>
        <begin position="935"/>
        <end position="953"/>
    </location>
</feature>
<name>A0ABT1Z6L6_9ACTN</name>
<protein>
    <submittedName>
        <fullName evidence="7">Glycoside hydrolase family 3 C-terminal domain-containing protein</fullName>
    </submittedName>
</protein>
<proteinExistence type="inferred from homology"/>
<accession>A0ABT1Z6L6</accession>
<dbReference type="PANTHER" id="PTHR42715:SF10">
    <property type="entry name" value="BETA-GLUCOSIDASE"/>
    <property type="match status" value="1"/>
</dbReference>
<dbReference type="Gene3D" id="2.60.40.10">
    <property type="entry name" value="Immunoglobulins"/>
    <property type="match status" value="1"/>
</dbReference>
<evidence type="ECO:0000313" key="7">
    <source>
        <dbReference type="EMBL" id="MCR9035849.1"/>
    </source>
</evidence>
<comment type="caution">
    <text evidence="7">The sequence shown here is derived from an EMBL/GenBank/DDBJ whole genome shotgun (WGS) entry which is preliminary data.</text>
</comment>
<feature type="domain" description="Fibronectin type III-like" evidence="6">
    <location>
        <begin position="440"/>
        <end position="513"/>
    </location>
</feature>
<keyword evidence="4" id="KW-0472">Membrane</keyword>
<feature type="signal peptide" evidence="5">
    <location>
        <begin position="1"/>
        <end position="27"/>
    </location>
</feature>
<dbReference type="InterPro" id="IPR017853">
    <property type="entry name" value="GH"/>
</dbReference>
<dbReference type="Pfam" id="PF14310">
    <property type="entry name" value="Fn3-like"/>
    <property type="match status" value="1"/>
</dbReference>
<evidence type="ECO:0000256" key="4">
    <source>
        <dbReference type="SAM" id="Phobius"/>
    </source>
</evidence>
<dbReference type="PANTHER" id="PTHR42715">
    <property type="entry name" value="BETA-GLUCOSIDASE"/>
    <property type="match status" value="1"/>
</dbReference>
<evidence type="ECO:0000256" key="3">
    <source>
        <dbReference type="SAM" id="MobiDB-lite"/>
    </source>
</evidence>
<dbReference type="SMART" id="SM01217">
    <property type="entry name" value="Fn3_like"/>
    <property type="match status" value="1"/>
</dbReference>
<dbReference type="InterPro" id="IPR026891">
    <property type="entry name" value="Fn3-like"/>
</dbReference>
<keyword evidence="4" id="KW-0812">Transmembrane</keyword>
<dbReference type="SUPFAM" id="SSF51445">
    <property type="entry name" value="(Trans)glycosidases"/>
    <property type="match status" value="1"/>
</dbReference>
<dbReference type="InterPro" id="IPR002772">
    <property type="entry name" value="Glyco_hydro_3_C"/>
</dbReference>
<dbReference type="InterPro" id="IPR001764">
    <property type="entry name" value="Glyco_hydro_3_N"/>
</dbReference>
<dbReference type="Proteomes" id="UP001204320">
    <property type="component" value="Unassembled WGS sequence"/>
</dbReference>
<dbReference type="RefSeq" id="WP_258498533.1">
    <property type="nucleotide sequence ID" value="NZ_JANSKA010000001.1"/>
</dbReference>
<dbReference type="InterPro" id="IPR036881">
    <property type="entry name" value="Glyco_hydro_3_C_sf"/>
</dbReference>
<dbReference type="Pfam" id="PF00933">
    <property type="entry name" value="Glyco_hydro_3"/>
    <property type="match status" value="1"/>
</dbReference>
<evidence type="ECO:0000256" key="5">
    <source>
        <dbReference type="SAM" id="SignalP"/>
    </source>
</evidence>
<evidence type="ECO:0000256" key="1">
    <source>
        <dbReference type="ARBA" id="ARBA00005336"/>
    </source>
</evidence>
<evidence type="ECO:0000259" key="6">
    <source>
        <dbReference type="SMART" id="SM01217"/>
    </source>
</evidence>
<dbReference type="Gene3D" id="3.20.20.300">
    <property type="entry name" value="Glycoside hydrolase, family 3, N-terminal domain"/>
    <property type="match status" value="1"/>
</dbReference>
<dbReference type="InterPro" id="IPR036962">
    <property type="entry name" value="Glyco_hydro_3_N_sf"/>
</dbReference>
<dbReference type="InterPro" id="IPR013783">
    <property type="entry name" value="Ig-like_fold"/>
</dbReference>
<evidence type="ECO:0000256" key="2">
    <source>
        <dbReference type="ARBA" id="ARBA00022801"/>
    </source>
</evidence>
<organism evidence="7 8">
    <name type="scientific">Tractidigestivibacter montrealensis</name>
    <dbReference type="NCBI Taxonomy" id="2972466"/>
    <lineage>
        <taxon>Bacteria</taxon>
        <taxon>Bacillati</taxon>
        <taxon>Actinomycetota</taxon>
        <taxon>Coriobacteriia</taxon>
        <taxon>Coriobacteriales</taxon>
        <taxon>Atopobiaceae</taxon>
        <taxon>Tractidigestivibacter</taxon>
    </lineage>
</organism>
<sequence>MAKSTTRRKFIGSTIASVGLLGVTAAANVAANKFSSLLDHYVGGRPATVEKVEGSEGWDAEYYTSDYRGRNQATEAANELVTEIEAEGIVLMKNDNAALPLSTSETVSMLGRYAADPVYGGAGSGTVDANSCINFYQGISQAGFTINDTAYDWINDNYSNYAKAAITMDNPATASYYIGEIPWSDYSSDAQSSINGTVGLVFIGRGGGEGGDLSRNLKADVESGVSENFTANSETANYEDGQHELELTAEEKSVIAAAKAACTKVIAVLNLSTSMELGPLVSGDYEVDAILEVGSIGATGAAALGQVLAGTVNPSGKTTDIWAADFTADPTFKNFGGKRYTDIENYYAKNANSTASDGTAYFVEYAEGLYYGYRYYETAAVEAEAGNYDGFDYDKAVVFPFGYGLSYTTFSQTLDSVNADDEKVKVEVTVSNTGSVAGKDVVEVYYSAPYIAGGLEKAAVVLGGFAKTDALDPGASQQVIIEFPVRDMASYSSDEQAYVLDAGDYVISLRTDSHTVVDQKTVSLSAKKYTTDSATEAQITNKFDDMTEYMEKNVKTMSRKDFKGTFPEEAADKSAADCGVELVEWKLEDHEDPNATMPTTGADNGLQLIDMRGQDFDSEAWNDILDQLSVEEMAACLNDDAYNTPEVESVGKPATVEPDGPAGFTSLTGPTGNCSYCSEVVMAQTWNVELMHRMGQMVGQEALASAYNGWYAPAMNTHRSPFAGRNFEYYSEDPLLAGKIGAAVVSGAAENGCYAMIKHFAMNDQESYRVQHVCTWATEQVAREIYLRPFETTVKEATYEMKYISDDKGTVSTKTMPGCTGVMSSFNYVGAEWAGGRKSLCTGVLRDEWGFKGMVITDFELYDYMNKNQAIYAGTDLQLTYSAMTGEYQGTNTATVVSEMRESMHRVLYTVANSNAMNEMVPGSKITYGVAPWQYGVWGGSAVLVALAAFFGYKAVKNHKLMGAEGKDGEAVDVPEVKKGDKKASDEK</sequence>
<reference evidence="7 8" key="1">
    <citation type="submission" date="2022-08" db="EMBL/GenBank/DDBJ databases">
        <title>Tractidigestivibacter montrealensis type strain KD21.</title>
        <authorList>
            <person name="Diop K."/>
            <person name="Richard C."/>
            <person name="Routy B."/>
        </authorList>
    </citation>
    <scope>NUCLEOTIDE SEQUENCE [LARGE SCALE GENOMIC DNA]</scope>
    <source>
        <strain evidence="7 8">KD21</strain>
    </source>
</reference>
<gene>
    <name evidence="7" type="ORF">NVS32_02630</name>
</gene>
<comment type="similarity">
    <text evidence="1">Belongs to the glycosyl hydrolase 3 family.</text>
</comment>
<feature type="region of interest" description="Disordered" evidence="3">
    <location>
        <begin position="967"/>
        <end position="988"/>
    </location>
</feature>
<dbReference type="InterPro" id="IPR050288">
    <property type="entry name" value="Cellulose_deg_GH3"/>
</dbReference>
<keyword evidence="5" id="KW-0732">Signal</keyword>
<keyword evidence="2 7" id="KW-0378">Hydrolase</keyword>
<dbReference type="EMBL" id="JANSKA010000001">
    <property type="protein sequence ID" value="MCR9035849.1"/>
    <property type="molecule type" value="Genomic_DNA"/>
</dbReference>
<dbReference type="SUPFAM" id="SSF52279">
    <property type="entry name" value="Beta-D-glucan exohydrolase, C-terminal domain"/>
    <property type="match status" value="1"/>
</dbReference>
<dbReference type="Pfam" id="PF01915">
    <property type="entry name" value="Glyco_hydro_3_C"/>
    <property type="match status" value="1"/>
</dbReference>